<dbReference type="OrthoDB" id="8154946at2"/>
<dbReference type="AlphaFoldDB" id="A0A1D7TX80"/>
<organism evidence="2 3">
    <name type="scientific">Bosea vaviloviae</name>
    <dbReference type="NCBI Taxonomy" id="1526658"/>
    <lineage>
        <taxon>Bacteria</taxon>
        <taxon>Pseudomonadati</taxon>
        <taxon>Pseudomonadota</taxon>
        <taxon>Alphaproteobacteria</taxon>
        <taxon>Hyphomicrobiales</taxon>
        <taxon>Boseaceae</taxon>
        <taxon>Bosea</taxon>
    </lineage>
</organism>
<proteinExistence type="predicted"/>
<keyword evidence="1" id="KW-1133">Transmembrane helix</keyword>
<dbReference type="KEGG" id="bvv:BHK69_03830"/>
<evidence type="ECO:0000313" key="3">
    <source>
        <dbReference type="Proteomes" id="UP000094969"/>
    </source>
</evidence>
<dbReference type="EMBL" id="CP017147">
    <property type="protein sequence ID" value="AOO79726.1"/>
    <property type="molecule type" value="Genomic_DNA"/>
</dbReference>
<keyword evidence="3" id="KW-1185">Reference proteome</keyword>
<dbReference type="Proteomes" id="UP000094969">
    <property type="component" value="Chromosome"/>
</dbReference>
<evidence type="ECO:0000313" key="2">
    <source>
        <dbReference type="EMBL" id="AOO79726.1"/>
    </source>
</evidence>
<sequence>MSSTRSQAIAALGTTGRVAMGTARFLFLALGAGVFLVVLLVIWWVSSFVPTISHATPSFAWTPEQLAMTKATPVTATHPFRGREQGWQFGGPGTDQPFAAMILAERSDSAVPFTLTTPIFWQFAPLRVLSPRVAGPHYTLTTRFGRFNGRDIYYRESDGRIRTCIIFRNAFETSEFALGGFYCAAGMQSADASPLACMIDRLKIQQGESKSPAIAYLAARAGNAPQCSNSTFYQPGTRRVIRDRNGGVVGMSSGSSGDGFQLWVR</sequence>
<feature type="transmembrane region" description="Helical" evidence="1">
    <location>
        <begin position="25"/>
        <end position="45"/>
    </location>
</feature>
<accession>A0A1D7TX80</accession>
<dbReference type="RefSeq" id="WP_069688948.1">
    <property type="nucleotide sequence ID" value="NZ_CP017147.1"/>
</dbReference>
<gene>
    <name evidence="2" type="ORF">BHK69_03830</name>
</gene>
<name>A0A1D7TX80_9HYPH</name>
<dbReference type="STRING" id="1526658.BHK69_03830"/>
<evidence type="ECO:0000256" key="1">
    <source>
        <dbReference type="SAM" id="Phobius"/>
    </source>
</evidence>
<protein>
    <submittedName>
        <fullName evidence="2">Uncharacterized protein</fullName>
    </submittedName>
</protein>
<keyword evidence="1" id="KW-0812">Transmembrane</keyword>
<keyword evidence="1" id="KW-0472">Membrane</keyword>
<reference evidence="2 3" key="1">
    <citation type="journal article" date="2015" name="Antonie Van Leeuwenhoek">
        <title>Bosea vaviloviae sp. nov., a new species of slow-growing rhizobia isolated from nodules of the relict species Vavilovia formosa (Stev.) Fed.</title>
        <authorList>
            <person name="Safronova V.I."/>
            <person name="Kuznetsova I.G."/>
            <person name="Sazanova A.L."/>
            <person name="Kimeklis A.K."/>
            <person name="Belimov A.A."/>
            <person name="Andronov E.E."/>
            <person name="Pinaev A.G."/>
            <person name="Chizhevskaya E.P."/>
            <person name="Pukhaev A.R."/>
            <person name="Popov K.P."/>
            <person name="Willems A."/>
            <person name="Tikhonovich I.A."/>
        </authorList>
    </citation>
    <scope>NUCLEOTIDE SEQUENCE [LARGE SCALE GENOMIC DNA]</scope>
    <source>
        <strain evidence="2 3">Vaf18</strain>
    </source>
</reference>